<evidence type="ECO:0000313" key="1">
    <source>
        <dbReference type="EMBL" id="MBK1868466.1"/>
    </source>
</evidence>
<accession>A0ACC5R720</accession>
<evidence type="ECO:0000313" key="2">
    <source>
        <dbReference type="Proteomes" id="UP000616151"/>
    </source>
</evidence>
<dbReference type="EMBL" id="JAENHL010000007">
    <property type="protein sequence ID" value="MBK1868466.1"/>
    <property type="molecule type" value="Genomic_DNA"/>
</dbReference>
<proteinExistence type="predicted"/>
<sequence>MDFSGKTILLTGATSGIGAAIAKAFAARGADLVLTGRRQLSEMPSGSGRTVFIAADITTPETPDHLVAETIDRFGKLDILVNNAGILFRGDALACTDEEWERTLTTNVTAAFRLSRAALRVMKPRRSGVIVNIASDWGLVGARNAVAYGVSKGALVQLTRSMALDHARDGIRVNAVCPGDTDTGMLDSAIDGADRRQKLAELGAAIPLGRVGRPEEVAHAVCYLSSDEASFITGATLAVDGGNSAG</sequence>
<dbReference type="EC" id="1.1.1.47" evidence="1"/>
<gene>
    <name evidence="1" type="ORF">JHL16_19080</name>
</gene>
<keyword evidence="2" id="KW-1185">Reference proteome</keyword>
<name>A0ACC5R720_9HYPH</name>
<protein>
    <submittedName>
        <fullName evidence="1">Glucose 1-dehydrogenase</fullName>
        <ecNumber evidence="1">1.1.1.47</ecNumber>
    </submittedName>
</protein>
<keyword evidence="1" id="KW-0560">Oxidoreductase</keyword>
<reference evidence="1" key="1">
    <citation type="submission" date="2021-01" db="EMBL/GenBank/DDBJ databases">
        <authorList>
            <person name="Sun Q."/>
        </authorList>
    </citation>
    <scope>NUCLEOTIDE SEQUENCE</scope>
    <source>
        <strain evidence="1">YIM B02566</strain>
    </source>
</reference>
<dbReference type="Proteomes" id="UP000616151">
    <property type="component" value="Unassembled WGS sequence"/>
</dbReference>
<comment type="caution">
    <text evidence="1">The sequence shown here is derived from an EMBL/GenBank/DDBJ whole genome shotgun (WGS) entry which is preliminary data.</text>
</comment>
<organism evidence="1 2">
    <name type="scientific">Taklimakanibacter albus</name>
    <dbReference type="NCBI Taxonomy" id="2800327"/>
    <lineage>
        <taxon>Bacteria</taxon>
        <taxon>Pseudomonadati</taxon>
        <taxon>Pseudomonadota</taxon>
        <taxon>Alphaproteobacteria</taxon>
        <taxon>Hyphomicrobiales</taxon>
        <taxon>Aestuariivirgaceae</taxon>
        <taxon>Taklimakanibacter</taxon>
    </lineage>
</organism>